<name>A0A059BP10_EUCGR</name>
<protein>
    <submittedName>
        <fullName evidence="1">Uncharacterized protein</fullName>
    </submittedName>
</protein>
<sequence>MHNNRRTMSLKDEDMREGLFLGREWTLASGSGLDSDLLWHVHLAKKEPSQIIHQPNNDLRRNENWVLH</sequence>
<accession>A0A059BP10</accession>
<dbReference type="EMBL" id="KK198758">
    <property type="protein sequence ID" value="KCW67784.1"/>
    <property type="molecule type" value="Genomic_DNA"/>
</dbReference>
<evidence type="ECO:0000313" key="1">
    <source>
        <dbReference type="EMBL" id="KCW67784.1"/>
    </source>
</evidence>
<dbReference type="AlphaFoldDB" id="A0A059BP10"/>
<reference evidence="1" key="1">
    <citation type="submission" date="2013-07" db="EMBL/GenBank/DDBJ databases">
        <title>The genome of Eucalyptus grandis.</title>
        <authorList>
            <person name="Schmutz J."/>
            <person name="Hayes R."/>
            <person name="Myburg A."/>
            <person name="Tuskan G."/>
            <person name="Grattapaglia D."/>
            <person name="Rokhsar D.S."/>
        </authorList>
    </citation>
    <scope>NUCLEOTIDE SEQUENCE</scope>
    <source>
        <tissue evidence="1">Leaf extractions</tissue>
    </source>
</reference>
<proteinExistence type="predicted"/>
<gene>
    <name evidence="1" type="ORF">EUGRSUZ_F01516</name>
</gene>
<dbReference type="InParanoid" id="A0A059BP10"/>
<organism evidence="1">
    <name type="scientific">Eucalyptus grandis</name>
    <name type="common">Flooded gum</name>
    <dbReference type="NCBI Taxonomy" id="71139"/>
    <lineage>
        <taxon>Eukaryota</taxon>
        <taxon>Viridiplantae</taxon>
        <taxon>Streptophyta</taxon>
        <taxon>Embryophyta</taxon>
        <taxon>Tracheophyta</taxon>
        <taxon>Spermatophyta</taxon>
        <taxon>Magnoliopsida</taxon>
        <taxon>eudicotyledons</taxon>
        <taxon>Gunneridae</taxon>
        <taxon>Pentapetalae</taxon>
        <taxon>rosids</taxon>
        <taxon>malvids</taxon>
        <taxon>Myrtales</taxon>
        <taxon>Myrtaceae</taxon>
        <taxon>Myrtoideae</taxon>
        <taxon>Eucalypteae</taxon>
        <taxon>Eucalyptus</taxon>
    </lineage>
</organism>
<dbReference type="Gramene" id="KCW67784">
    <property type="protein sequence ID" value="KCW67784"/>
    <property type="gene ID" value="EUGRSUZ_F01516"/>
</dbReference>